<feature type="domain" description="Pyruvate/ketoisovalerate oxidoreductase catalytic" evidence="2">
    <location>
        <begin position="730"/>
        <end position="916"/>
    </location>
</feature>
<gene>
    <name evidence="4" type="ORF">SAMN05444390_101842</name>
</gene>
<keyword evidence="4" id="KW-0670">Pyruvate</keyword>
<reference evidence="4 5" key="1">
    <citation type="submission" date="2016-10" db="EMBL/GenBank/DDBJ databases">
        <authorList>
            <person name="de Groot N.N."/>
        </authorList>
    </citation>
    <scope>NUCLEOTIDE SEQUENCE [LARGE SCALE GENOMIC DNA]</scope>
    <source>
        <strain evidence="4 5">DSM 22012</strain>
    </source>
</reference>
<dbReference type="PANTHER" id="PTHR48084">
    <property type="entry name" value="2-OXOGLUTARATE OXIDOREDUCTASE SUBUNIT KORB-RELATED"/>
    <property type="match status" value="1"/>
</dbReference>
<dbReference type="Pfam" id="PF01558">
    <property type="entry name" value="POR"/>
    <property type="match status" value="1"/>
</dbReference>
<dbReference type="InterPro" id="IPR029061">
    <property type="entry name" value="THDP-binding"/>
</dbReference>
<name>A0A1H5VUD1_9GAMM</name>
<dbReference type="PANTHER" id="PTHR48084:SF3">
    <property type="entry name" value="SUBUNIT OF PYRUVATE:FLAVODOXIN OXIDOREDUCTASE"/>
    <property type="match status" value="1"/>
</dbReference>
<dbReference type="CDD" id="cd07034">
    <property type="entry name" value="TPP_PYR_PFOR_IOR-alpha_like"/>
    <property type="match status" value="1"/>
</dbReference>
<keyword evidence="1" id="KW-0560">Oxidoreductase</keyword>
<evidence type="ECO:0000259" key="2">
    <source>
        <dbReference type="Pfam" id="PF01558"/>
    </source>
</evidence>
<dbReference type="NCBIfam" id="NF009588">
    <property type="entry name" value="PRK13029.1"/>
    <property type="match status" value="1"/>
</dbReference>
<dbReference type="InterPro" id="IPR009014">
    <property type="entry name" value="Transketo_C/PFOR_II"/>
</dbReference>
<evidence type="ECO:0000259" key="3">
    <source>
        <dbReference type="Pfam" id="PF20169"/>
    </source>
</evidence>
<dbReference type="OrthoDB" id="9803617at2"/>
<dbReference type="Gene3D" id="3.40.50.970">
    <property type="match status" value="1"/>
</dbReference>
<sequence length="1169" mass="128956">MTLKQVSLDDKYTKERGTVYMTGNQALVRLPLLQKQRDLSQGLNTAGYITGYRGSPIGTYDMELSRNKKLLDAHDIVFQPGVNEDLAATSVWGTQQIEAEAEKKYDGVFAIWYGKGPGVFRSGDAIKHGSFFGASHKGGVLLIAGDDHVAKSSTIAHYSEPEMIAHGSPVLYPSTVQEVIDYGLIGWALSRYSGAWVTLKVVNETIEGTATVELDPEKSQTKDPQGLEIPPEAHFVPPTGGLGPAATAERMAYSARIPLVKAFARLNKLDRITLEAPQRKLGIVSSGKVYQDILRAFQLMGIDEEKARALGISLYKVAMIWPLEDQGLAEFAEGHEELLVIEEKQPVMEPQIADQLFNWPDARRPRLIGKRDEQGQPIQKTYGGMSPHEIVALLRDRLAANGMLDDATRQSCDEYLASITGGCGAIIPQLVRIPYFCSGCPHNSSTKVPEGSQAMAGIGCHAMAGFMNRNTSFPTQMGGEGHNWVGLSHFVDTKHRFQNLGDGTYTHSGLLAVHAAAVQKTNITYKILYNDAVAMTGGQPAEGQLTPQQISEQVTALGAKRVVITTDDPDKYRDQPAFAKGAEIHHRRELDRIQRELREVPGVTVLIHDQTCAAEKRRRRKRGQFPDPQKRMFINEQVCEACGDCSVQANCVSLQTRKTEFGNKRVIDQSNCNKDYRCVDGFCPSFVTVLGGKLRKAETASLGESLFDGIPQPVRPEFDGCYTVMINGIGGTGVVTIGAVLGMAAHLEDKSISIYDMTGFAQKGGAVQSHLRIGHSQSDITSLPIGPADADLIIGCDLVVTASESSMRSIRPNRTKCVVNSDPVATSVLQLMRDFELPTQPLLAGLKKALQDDLCSIDATKIANALTGNSIAANMFLVGFAFQKGWLPLSEEAILKAIEINKVSIEFNQNAFRLGRVAAHDISRILPLIAKQLDASKPDVAETAEQALQRRIDHLTAYQNAAYAAQYVELVEQVRKDEQRKMPGRTELSDAVVRNYFKLMAYKDEYEVARLYTDGKFRERLEQQFEGDFKLRFNLAPPILNRRDPQTGHLRKQEFGPWVLKAFGLMAKLKGLRGTAFDPFGYTAERRQERQMIADYRKTITELLEQITASNYDLAVKIAELPGGIRGYGHVKETAIKQAEGQRKVLLADFKSAREVIASDKQELFYEAT</sequence>
<dbReference type="NCBIfam" id="NF009589">
    <property type="entry name" value="PRK13030.1"/>
    <property type="match status" value="1"/>
</dbReference>
<dbReference type="Proteomes" id="UP000236745">
    <property type="component" value="Unassembled WGS sequence"/>
</dbReference>
<dbReference type="InterPro" id="IPR002869">
    <property type="entry name" value="Pyrv_flavodox_OxRed_cen"/>
</dbReference>
<evidence type="ECO:0000313" key="4">
    <source>
        <dbReference type="EMBL" id="SEF90743.1"/>
    </source>
</evidence>
<accession>A0A1H5VUD1</accession>
<dbReference type="SUPFAM" id="SSF52922">
    <property type="entry name" value="TK C-terminal domain-like"/>
    <property type="match status" value="1"/>
</dbReference>
<dbReference type="InterPro" id="IPR051457">
    <property type="entry name" value="2-oxoacid:Fd_oxidoreductase"/>
</dbReference>
<evidence type="ECO:0000256" key="1">
    <source>
        <dbReference type="ARBA" id="ARBA00023002"/>
    </source>
</evidence>
<dbReference type="SUPFAM" id="SSF52518">
    <property type="entry name" value="Thiamin diphosphate-binding fold (THDP-binding)"/>
    <property type="match status" value="2"/>
</dbReference>
<dbReference type="SUPFAM" id="SSF53323">
    <property type="entry name" value="Pyruvate-ferredoxin oxidoreductase, PFOR, domain III"/>
    <property type="match status" value="1"/>
</dbReference>
<feature type="domain" description="DUF6537" evidence="3">
    <location>
        <begin position="945"/>
        <end position="1143"/>
    </location>
</feature>
<keyword evidence="5" id="KW-1185">Reference proteome</keyword>
<dbReference type="Pfam" id="PF20169">
    <property type="entry name" value="DUF6537"/>
    <property type="match status" value="1"/>
</dbReference>
<dbReference type="AlphaFoldDB" id="A0A1H5VUD1"/>
<dbReference type="EMBL" id="FNVQ01000001">
    <property type="protein sequence ID" value="SEF90743.1"/>
    <property type="molecule type" value="Genomic_DNA"/>
</dbReference>
<proteinExistence type="predicted"/>
<dbReference type="Gene3D" id="3.40.920.10">
    <property type="entry name" value="Pyruvate-ferredoxin oxidoreductase, PFOR, domain III"/>
    <property type="match status" value="1"/>
</dbReference>
<dbReference type="InterPro" id="IPR019752">
    <property type="entry name" value="Pyrv/ketoisovalerate_OxRed_cat"/>
</dbReference>
<protein>
    <submittedName>
        <fullName evidence="4">Indolepyruvate ferredoxin oxidoreductase</fullName>
    </submittedName>
</protein>
<dbReference type="InterPro" id="IPR046667">
    <property type="entry name" value="DUF6537"/>
</dbReference>
<organism evidence="4 5">
    <name type="scientific">Marinobacterium lutimaris</name>
    <dbReference type="NCBI Taxonomy" id="568106"/>
    <lineage>
        <taxon>Bacteria</taxon>
        <taxon>Pseudomonadati</taxon>
        <taxon>Pseudomonadota</taxon>
        <taxon>Gammaproteobacteria</taxon>
        <taxon>Oceanospirillales</taxon>
        <taxon>Oceanospirillaceae</taxon>
        <taxon>Marinobacterium</taxon>
    </lineage>
</organism>
<dbReference type="InterPro" id="IPR002880">
    <property type="entry name" value="Pyrv_Fd/Flavodoxin_OxRdtase_N"/>
</dbReference>
<dbReference type="GO" id="GO:0016903">
    <property type="term" value="F:oxidoreductase activity, acting on the aldehyde or oxo group of donors"/>
    <property type="evidence" value="ECO:0007669"/>
    <property type="project" value="InterPro"/>
</dbReference>
<dbReference type="RefSeq" id="WP_104001797.1">
    <property type="nucleotide sequence ID" value="NZ_FNVQ01000001.1"/>
</dbReference>
<evidence type="ECO:0000313" key="5">
    <source>
        <dbReference type="Proteomes" id="UP000236745"/>
    </source>
</evidence>